<name>A0A4T0QGK4_9BASI</name>
<feature type="domain" description="Mediator complex subunit MED14 N-terminal" evidence="11">
    <location>
        <begin position="27"/>
        <end position="221"/>
    </location>
</feature>
<keyword evidence="5 9" id="KW-0010">Activator</keyword>
<dbReference type="Proteomes" id="UP000309601">
    <property type="component" value="Unassembled WGS sequence"/>
</dbReference>
<keyword evidence="4 9" id="KW-0805">Transcription regulation</keyword>
<evidence type="ECO:0000256" key="7">
    <source>
        <dbReference type="ARBA" id="ARBA00023242"/>
    </source>
</evidence>
<accession>A0A4T0QGK4</accession>
<keyword evidence="6 9" id="KW-0804">Transcription</keyword>
<dbReference type="InterPro" id="IPR055122">
    <property type="entry name" value="Med14_N"/>
</dbReference>
<evidence type="ECO:0000256" key="5">
    <source>
        <dbReference type="ARBA" id="ARBA00023159"/>
    </source>
</evidence>
<reference evidence="15 16" key="1">
    <citation type="submission" date="2019-03" db="EMBL/GenBank/DDBJ databases">
        <title>Sequencing 25 genomes of Wallemia mellicola.</title>
        <authorList>
            <person name="Gostincar C."/>
        </authorList>
    </citation>
    <scope>NUCLEOTIDE SEQUENCE [LARGE SCALE GENOMIC DNA]</scope>
    <source>
        <strain evidence="12 15">EXF-1262</strain>
        <strain evidence="13 16">EXF-1274</strain>
        <strain evidence="14 17">EXF-757</strain>
    </source>
</reference>
<dbReference type="Proteomes" id="UP000307169">
    <property type="component" value="Unassembled WGS sequence"/>
</dbReference>
<dbReference type="EMBL" id="SPRW01000019">
    <property type="protein sequence ID" value="TIC65732.1"/>
    <property type="molecule type" value="Genomic_DNA"/>
</dbReference>
<dbReference type="Pfam" id="PF08638">
    <property type="entry name" value="Med14"/>
    <property type="match status" value="1"/>
</dbReference>
<comment type="caution">
    <text evidence="12">The sequence shown here is derived from an EMBL/GenBank/DDBJ whole genome shotgun (WGS) entry which is preliminary data.</text>
</comment>
<feature type="region of interest" description="Disordered" evidence="10">
    <location>
        <begin position="329"/>
        <end position="350"/>
    </location>
</feature>
<evidence type="ECO:0000259" key="11">
    <source>
        <dbReference type="Pfam" id="PF08638"/>
    </source>
</evidence>
<evidence type="ECO:0000256" key="6">
    <source>
        <dbReference type="ARBA" id="ARBA00023163"/>
    </source>
</evidence>
<gene>
    <name evidence="14" type="ORF">E3Q01_01917</name>
    <name evidence="13" type="ORF">E3Q02_02110</name>
    <name evidence="12" type="ORF">E3Q17_01872</name>
</gene>
<evidence type="ECO:0000313" key="17">
    <source>
        <dbReference type="Proteomes" id="UP000310708"/>
    </source>
</evidence>
<dbReference type="GO" id="GO:0016592">
    <property type="term" value="C:mediator complex"/>
    <property type="evidence" value="ECO:0007669"/>
    <property type="project" value="UniProtKB-UniRule"/>
</dbReference>
<evidence type="ECO:0000256" key="10">
    <source>
        <dbReference type="SAM" id="MobiDB-lite"/>
    </source>
</evidence>
<evidence type="ECO:0000313" key="16">
    <source>
        <dbReference type="Proteomes" id="UP000309601"/>
    </source>
</evidence>
<comment type="subcellular location">
    <subcellularLocation>
        <location evidence="1 9">Nucleus</location>
    </subcellularLocation>
</comment>
<evidence type="ECO:0000256" key="2">
    <source>
        <dbReference type="ARBA" id="ARBA00007813"/>
    </source>
</evidence>
<evidence type="ECO:0000256" key="3">
    <source>
        <dbReference type="ARBA" id="ARBA00019619"/>
    </source>
</evidence>
<evidence type="ECO:0000313" key="15">
    <source>
        <dbReference type="Proteomes" id="UP000307169"/>
    </source>
</evidence>
<evidence type="ECO:0000313" key="13">
    <source>
        <dbReference type="EMBL" id="TIC65732.1"/>
    </source>
</evidence>
<evidence type="ECO:0000256" key="8">
    <source>
        <dbReference type="ARBA" id="ARBA00032007"/>
    </source>
</evidence>
<evidence type="ECO:0000256" key="1">
    <source>
        <dbReference type="ARBA" id="ARBA00004123"/>
    </source>
</evidence>
<evidence type="ECO:0000256" key="4">
    <source>
        <dbReference type="ARBA" id="ARBA00023015"/>
    </source>
</evidence>
<evidence type="ECO:0000313" key="14">
    <source>
        <dbReference type="EMBL" id="TIC65789.1"/>
    </source>
</evidence>
<organism evidence="12 15">
    <name type="scientific">Wallemia mellicola</name>
    <dbReference type="NCBI Taxonomy" id="1708541"/>
    <lineage>
        <taxon>Eukaryota</taxon>
        <taxon>Fungi</taxon>
        <taxon>Dikarya</taxon>
        <taxon>Basidiomycota</taxon>
        <taxon>Wallemiomycotina</taxon>
        <taxon>Wallemiomycetes</taxon>
        <taxon>Wallemiales</taxon>
        <taxon>Wallemiaceae</taxon>
        <taxon>Wallemia</taxon>
    </lineage>
</organism>
<dbReference type="EMBL" id="SPRH01000018">
    <property type="protein sequence ID" value="TIC01282.1"/>
    <property type="molecule type" value="Genomic_DNA"/>
</dbReference>
<dbReference type="EMBL" id="SPRX01000020">
    <property type="protein sequence ID" value="TIC65789.1"/>
    <property type="molecule type" value="Genomic_DNA"/>
</dbReference>
<sequence length="988" mass="111534">MAANDSKIGGSQITPLDLIPDVKDSLVPFSIILERSIARIFNDLHILAETLPSINPSDRASNIVNFALNSRKQVIKLIVLLRWARDPLAGSDKIQIARSINELLWRQNFIFQATVQGLQDVSLSFSNARVRNADIITALDVLQTGTYHGLPVGLRRAFKPEKPLSVTAVIAHLEQLNDVIRFRLRTKEIIPHSMKQIPYTIADGRVFFHVKNLFTCSVTLSGRSDDDIWFLLSVEFDIDSSVYTKKPKFGTRDEILAIANEELASKPPKTSALGDAPLVRLYNLLTNLSLNYKMEILHTQALNMARKTWKNKIDLTLSKDRRNLSIGYWLRPRQQPKPGQSPPPNQKTESGRLNISIATLSSEKQNPVESILNQIEIKSKLKATALADEIIEQCLQVDWTRNDKTEVEDAVLDLNTDNLSIERVVLQALVAHSVALLKRYKKSLCASSSWFNNATVQLQIPEVLGLGVSPTLHIQVFETQKLILSISPTTGRLIVRDPNESGTSAPARIKNLLDRMNEAGGISDNTPLLVEIVNRLRQSIAIEDIEQKCAYLQYKGTRRLKFAKGELNKLKLQARFWMFIHLPFANSSNNLFTMAIAIGESKVHVALIGMKEVNTELHVDYVGWLDTTKILAEETLTDHLLLDMNHIRILYAYSLARSNYIIIERQLKQHSVEFNFATTNTGSRLAGLIPHLTVHSNAFLRDHPSIANIFKPIAIVKVLDWWGASTSGCRIQAIFKPKGRSSILQKLKDKTSENVRYDYKSNVVEVTTTDNENTILEIIGQLTTFVKVTLIANQVSKDTRQFKLIESNLDNITLSYMDNYNVKLSWNSNKKMLYADFSGEGNPHKNVQEDMNRRLRSYVLDSGFFYRFTTLLLNTAKLIDTTKSLTKALILQRSSTHIRVKGMKEVVDIYLVNNRRVVIVDGTRALKNMIEPIIYSRLIHSEITSLDSTKKEILDKFAQQTKIIDSGVVLNNVDTGIKALPCFLLKLN</sequence>
<comment type="function">
    <text evidence="9">Component of the Mediator complex, a coactivator involved in the regulated transcription of nearly all RNA polymerase II-dependent genes. Mediator functions as a bridge to convey information from gene-specific regulatory proteins to the basal RNA polymerase II transcription machinery. Mediator is recruited to promoters by direct interactions with regulatory proteins and serves as a scaffold for the assembly of a functional preinitiation complex with RNA polymerase II and the general transcription factors.</text>
</comment>
<protein>
    <recommendedName>
        <fullName evidence="3 9">Mediator of RNA polymerase II transcription subunit 14</fullName>
    </recommendedName>
    <alternativeName>
        <fullName evidence="8 9">Mediator complex subunit 14</fullName>
    </alternativeName>
</protein>
<dbReference type="PANTHER" id="PTHR12809">
    <property type="entry name" value="MEDIATOR COMPLEX SUBUNIT"/>
    <property type="match status" value="1"/>
</dbReference>
<dbReference type="PANTHER" id="PTHR12809:SF2">
    <property type="entry name" value="MEDIATOR OF RNA POLYMERASE II TRANSCRIPTION SUBUNIT 14"/>
    <property type="match status" value="1"/>
</dbReference>
<proteinExistence type="inferred from homology"/>
<dbReference type="AlphaFoldDB" id="A0A4T0QGK4"/>
<dbReference type="GO" id="GO:0003712">
    <property type="term" value="F:transcription coregulator activity"/>
    <property type="evidence" value="ECO:0007669"/>
    <property type="project" value="UniProtKB-UniRule"/>
</dbReference>
<comment type="subunit">
    <text evidence="9">Component of the Mediator complex.</text>
</comment>
<evidence type="ECO:0000313" key="12">
    <source>
        <dbReference type="EMBL" id="TIC01282.1"/>
    </source>
</evidence>
<evidence type="ECO:0000256" key="9">
    <source>
        <dbReference type="RuleBase" id="RU365082"/>
    </source>
</evidence>
<dbReference type="GO" id="GO:0006357">
    <property type="term" value="P:regulation of transcription by RNA polymerase II"/>
    <property type="evidence" value="ECO:0007669"/>
    <property type="project" value="InterPro"/>
</dbReference>
<dbReference type="GO" id="GO:0070847">
    <property type="term" value="C:core mediator complex"/>
    <property type="evidence" value="ECO:0007669"/>
    <property type="project" value="TreeGrafter"/>
</dbReference>
<dbReference type="InterPro" id="IPR013947">
    <property type="entry name" value="Mediator_Med14"/>
</dbReference>
<comment type="similarity">
    <text evidence="2 9">Belongs to the Mediator complex subunit 14 family.</text>
</comment>
<keyword evidence="7 9" id="KW-0539">Nucleus</keyword>
<dbReference type="Proteomes" id="UP000310708">
    <property type="component" value="Unassembled WGS sequence"/>
</dbReference>